<evidence type="ECO:0000256" key="10">
    <source>
        <dbReference type="SAM" id="Coils"/>
    </source>
</evidence>
<evidence type="ECO:0000256" key="4">
    <source>
        <dbReference type="ARBA" id="ARBA00022692"/>
    </source>
</evidence>
<organism evidence="11 12">
    <name type="scientific">Malassezia cuniculi</name>
    <dbReference type="NCBI Taxonomy" id="948313"/>
    <lineage>
        <taxon>Eukaryota</taxon>
        <taxon>Fungi</taxon>
        <taxon>Dikarya</taxon>
        <taxon>Basidiomycota</taxon>
        <taxon>Ustilaginomycotina</taxon>
        <taxon>Malasseziomycetes</taxon>
        <taxon>Malasseziales</taxon>
        <taxon>Malasseziaceae</taxon>
        <taxon>Malassezia</taxon>
    </lineage>
</organism>
<comment type="caution">
    <text evidence="9">Lacks conserved residue(s) required for the propagation of feature annotation.</text>
</comment>
<dbReference type="AlphaFoldDB" id="A0AAF0J7V1"/>
<dbReference type="PANTHER" id="PTHR14110">
    <property type="entry name" value="MITOCHONDRIAL IMPORT INNER MEMBRANE TRANSLOCASE SUBUNIT TIM22"/>
    <property type="match status" value="1"/>
</dbReference>
<name>A0AAF0J7V1_9BASI</name>
<evidence type="ECO:0000256" key="6">
    <source>
        <dbReference type="ARBA" id="ARBA00022989"/>
    </source>
</evidence>
<evidence type="ECO:0000256" key="9">
    <source>
        <dbReference type="RuleBase" id="RU367038"/>
    </source>
</evidence>
<evidence type="ECO:0000256" key="8">
    <source>
        <dbReference type="ARBA" id="ARBA00023136"/>
    </source>
</evidence>
<gene>
    <name evidence="11" type="primary">TIM22</name>
    <name evidence="11" type="ORF">MCUN1_002975</name>
</gene>
<feature type="coiled-coil region" evidence="10">
    <location>
        <begin position="82"/>
        <end position="111"/>
    </location>
</feature>
<dbReference type="PANTHER" id="PTHR14110:SF0">
    <property type="entry name" value="MITOCHONDRIAL IMPORT INNER MEMBRANE TRANSLOCASE SUBUNIT TIM22"/>
    <property type="match status" value="1"/>
</dbReference>
<proteinExistence type="inferred from homology"/>
<comment type="subunit">
    <text evidence="9">Component of the TIM22 complex.</text>
</comment>
<keyword evidence="10" id="KW-0175">Coiled coil</keyword>
<evidence type="ECO:0000313" key="11">
    <source>
        <dbReference type="EMBL" id="WFD36104.1"/>
    </source>
</evidence>
<accession>A0AAF0J7V1</accession>
<dbReference type="GO" id="GO:0045039">
    <property type="term" value="P:protein insertion into mitochondrial inner membrane"/>
    <property type="evidence" value="ECO:0007669"/>
    <property type="project" value="UniProtKB-UniRule"/>
</dbReference>
<evidence type="ECO:0000313" key="12">
    <source>
        <dbReference type="Proteomes" id="UP001219933"/>
    </source>
</evidence>
<protein>
    <recommendedName>
        <fullName evidence="3 9">Mitochondrial import inner membrane translocase subunit TIM22</fullName>
    </recommendedName>
</protein>
<keyword evidence="9" id="KW-0653">Protein transport</keyword>
<keyword evidence="6 9" id="KW-1133">Transmembrane helix</keyword>
<feature type="transmembrane region" description="Helical" evidence="9">
    <location>
        <begin position="254"/>
        <end position="273"/>
    </location>
</feature>
<keyword evidence="4 9" id="KW-0812">Transmembrane</keyword>
<dbReference type="GO" id="GO:0030943">
    <property type="term" value="F:mitochondrion targeting sequence binding"/>
    <property type="evidence" value="ECO:0007669"/>
    <property type="project" value="TreeGrafter"/>
</dbReference>
<comment type="subcellular location">
    <subcellularLocation>
        <location evidence="1 9">Mitochondrion inner membrane</location>
        <topology evidence="1 9">Multi-pass membrane protein</topology>
    </subcellularLocation>
</comment>
<keyword evidence="12" id="KW-1185">Reference proteome</keyword>
<comment type="similarity">
    <text evidence="2 9">Belongs to the Tim17/Tim22/Tim23 family.</text>
</comment>
<keyword evidence="5 9" id="KW-0999">Mitochondrion inner membrane</keyword>
<dbReference type="GO" id="GO:0008320">
    <property type="term" value="F:protein transmembrane transporter activity"/>
    <property type="evidence" value="ECO:0007669"/>
    <property type="project" value="UniProtKB-UniRule"/>
</dbReference>
<comment type="function">
    <text evidence="9">Essential core component of the TIM22 complex, a complex that mediates the import and insertion of multi-pass transmembrane proteins into the mitochondrial inner membrane. In the TIM22 complex, it constitutes the voltage-activated and signal-gated channel. Forms a twin-pore translocase that uses the membrane potential as external driving force in 2 voltage-dependent steps.</text>
</comment>
<evidence type="ECO:0000256" key="1">
    <source>
        <dbReference type="ARBA" id="ARBA00004448"/>
    </source>
</evidence>
<keyword evidence="7 9" id="KW-0496">Mitochondrion</keyword>
<keyword evidence="8 9" id="KW-0472">Membrane</keyword>
<dbReference type="EMBL" id="CP119880">
    <property type="protein sequence ID" value="WFD36104.1"/>
    <property type="molecule type" value="Genomic_DNA"/>
</dbReference>
<evidence type="ECO:0000256" key="5">
    <source>
        <dbReference type="ARBA" id="ARBA00022792"/>
    </source>
</evidence>
<dbReference type="InterPro" id="IPR039175">
    <property type="entry name" value="TIM22"/>
</dbReference>
<dbReference type="Pfam" id="PF02466">
    <property type="entry name" value="Tim17"/>
    <property type="match status" value="1"/>
</dbReference>
<evidence type="ECO:0000256" key="7">
    <source>
        <dbReference type="ARBA" id="ARBA00023128"/>
    </source>
</evidence>
<keyword evidence="9" id="KW-0813">Transport</keyword>
<dbReference type="Proteomes" id="UP001219933">
    <property type="component" value="Chromosome 4"/>
</dbReference>
<dbReference type="GO" id="GO:0042721">
    <property type="term" value="C:TIM22 mitochondrial import inner membrane insertion complex"/>
    <property type="evidence" value="ECO:0007669"/>
    <property type="project" value="UniProtKB-UniRule"/>
</dbReference>
<reference evidence="11" key="1">
    <citation type="submission" date="2023-03" db="EMBL/GenBank/DDBJ databases">
        <title>Mating type loci evolution in Malassezia.</title>
        <authorList>
            <person name="Coelho M.A."/>
        </authorList>
    </citation>
    <scope>NUCLEOTIDE SEQUENCE</scope>
    <source>
        <strain evidence="11">CBS 11721</strain>
    </source>
</reference>
<keyword evidence="9" id="KW-0811">Translocation</keyword>
<sequence length="281" mass="29303">MSAPMKLPLVAPMYAAGKEPLPPGVTEDDRKQLNDMLRWQKYGAEAMESCAFKTVISGVLGFGLGAFFSLMGSSFAMDDPVRETMIQKMAAERAEREAAQKAEAAKAAVAEGAKPAATAAPASASASATSSTEAAVNNAVQPAKSGVLRAASETGRAAYENVANAAAKNTKIVQNLPPPPKLPDVHSMATTKEYFIQTGRGMWSTGKGFGKVGALYSGIECVIEGYRAKNDMANPVIAGFFSGAILARNSGMQAMIGGGFAFAAFSGAIDLFLRRETADDD</sequence>
<evidence type="ECO:0000256" key="2">
    <source>
        <dbReference type="ARBA" id="ARBA00008444"/>
    </source>
</evidence>
<evidence type="ECO:0000256" key="3">
    <source>
        <dbReference type="ARBA" id="ARBA00020722"/>
    </source>
</evidence>